<evidence type="ECO:0000256" key="11">
    <source>
        <dbReference type="PIRSR" id="PIRSR602401-1"/>
    </source>
</evidence>
<comment type="caution">
    <text evidence="13">The sequence shown here is derived from an EMBL/GenBank/DDBJ whole genome shotgun (WGS) entry which is preliminary data.</text>
</comment>
<reference evidence="13" key="1">
    <citation type="submission" date="2021-08" db="EMBL/GenBank/DDBJ databases">
        <title>Chromosome-Level Trichoderma cornu-damae using Hi-C Data.</title>
        <authorList>
            <person name="Kim C.S."/>
        </authorList>
    </citation>
    <scope>NUCLEOTIDE SEQUENCE</scope>
    <source>
        <strain evidence="13">KA19-0412C</strain>
    </source>
</reference>
<keyword evidence="6" id="KW-1133">Transmembrane helix</keyword>
<proteinExistence type="inferred from homology"/>
<evidence type="ECO:0000313" key="14">
    <source>
        <dbReference type="Proteomes" id="UP000827724"/>
    </source>
</evidence>
<accession>A0A9P8QG25</accession>
<evidence type="ECO:0000256" key="7">
    <source>
        <dbReference type="ARBA" id="ARBA00023002"/>
    </source>
</evidence>
<keyword evidence="9 12" id="KW-0503">Monooxygenase</keyword>
<dbReference type="InterPro" id="IPR036396">
    <property type="entry name" value="Cyt_P450_sf"/>
</dbReference>
<dbReference type="Gene3D" id="1.10.630.10">
    <property type="entry name" value="Cytochrome P450"/>
    <property type="match status" value="1"/>
</dbReference>
<evidence type="ECO:0000256" key="4">
    <source>
        <dbReference type="ARBA" id="ARBA00022692"/>
    </source>
</evidence>
<evidence type="ECO:0000256" key="12">
    <source>
        <dbReference type="RuleBase" id="RU000461"/>
    </source>
</evidence>
<name>A0A9P8QG25_9HYPO</name>
<dbReference type="AlphaFoldDB" id="A0A9P8QG25"/>
<protein>
    <recommendedName>
        <fullName evidence="15">Cytochrome P450 alkane hydroxylase</fullName>
    </recommendedName>
</protein>
<sequence>MHANDRLLEFFLGLFKDTDPSCPYAVEMTIVGQRSIMTIDPEHIKAVLTTNFAHFGKGEMIHQAWKPFLGDSIFTTDGQLWHQSRNLIRPMFVKQKIRDLDILERWNDVLISKLPPSGQTVDICDLFYRMTLDAITDYLLGHGVESLDKPFHSVLPKGEYNRGIKVLEAFIEPFIRATLALDPEELDKIAKSDREFTFLHHIALFSRDPKVIRDQIMAVLLAGRDTTAATLSWTLYELSNYPEIWRTLRSRVLERVGPEAAPTYEDIKGLTCLTHAFYETLRLYPAVPFNVRICLQDSTLPGQPGQPDIATLKGDHIIYSTLAMQRCKDFYPPVSETFADPAIYSPERWEHWTPKPWQYVPFNGGPRICIGQNFAMTEMAFTLVRLLQKFERIEYRGDRAAQYLKADIVGCPGQGVPIALYEAKARF</sequence>
<dbReference type="Proteomes" id="UP000827724">
    <property type="component" value="Unassembled WGS sequence"/>
</dbReference>
<gene>
    <name evidence="13" type="ORF">Trco_007686</name>
</gene>
<dbReference type="GO" id="GO:0016705">
    <property type="term" value="F:oxidoreductase activity, acting on paired donors, with incorporation or reduction of molecular oxygen"/>
    <property type="evidence" value="ECO:0007669"/>
    <property type="project" value="InterPro"/>
</dbReference>
<dbReference type="InterPro" id="IPR017972">
    <property type="entry name" value="Cyt_P450_CS"/>
</dbReference>
<evidence type="ECO:0000256" key="10">
    <source>
        <dbReference type="ARBA" id="ARBA00023136"/>
    </source>
</evidence>
<dbReference type="CDD" id="cd11063">
    <property type="entry name" value="CYP52"/>
    <property type="match status" value="1"/>
</dbReference>
<dbReference type="PANTHER" id="PTHR24287:SF5">
    <property type="entry name" value="P450, PUTATIVE (EUROFUNG)-RELATED"/>
    <property type="match status" value="1"/>
</dbReference>
<organism evidence="13 14">
    <name type="scientific">Trichoderma cornu-damae</name>
    <dbReference type="NCBI Taxonomy" id="654480"/>
    <lineage>
        <taxon>Eukaryota</taxon>
        <taxon>Fungi</taxon>
        <taxon>Dikarya</taxon>
        <taxon>Ascomycota</taxon>
        <taxon>Pezizomycotina</taxon>
        <taxon>Sordariomycetes</taxon>
        <taxon>Hypocreomycetidae</taxon>
        <taxon>Hypocreales</taxon>
        <taxon>Hypocreaceae</taxon>
        <taxon>Trichoderma</taxon>
    </lineage>
</organism>
<keyword evidence="4" id="KW-0812">Transmembrane</keyword>
<keyword evidence="8 11" id="KW-0408">Iron</keyword>
<comment type="cofactor">
    <cofactor evidence="1 11">
        <name>heme</name>
        <dbReference type="ChEBI" id="CHEBI:30413"/>
    </cofactor>
</comment>
<dbReference type="GO" id="GO:0005506">
    <property type="term" value="F:iron ion binding"/>
    <property type="evidence" value="ECO:0007669"/>
    <property type="project" value="InterPro"/>
</dbReference>
<evidence type="ECO:0000256" key="3">
    <source>
        <dbReference type="ARBA" id="ARBA00010617"/>
    </source>
</evidence>
<dbReference type="InterPro" id="IPR047146">
    <property type="entry name" value="Cyt_P450_E_CYP52_fungi"/>
</dbReference>
<evidence type="ECO:0000256" key="1">
    <source>
        <dbReference type="ARBA" id="ARBA00001971"/>
    </source>
</evidence>
<dbReference type="EMBL" id="JAIWOZ010000006">
    <property type="protein sequence ID" value="KAH6604240.1"/>
    <property type="molecule type" value="Genomic_DNA"/>
</dbReference>
<keyword evidence="10" id="KW-0472">Membrane</keyword>
<keyword evidence="11 12" id="KW-0349">Heme</keyword>
<dbReference type="PROSITE" id="PS00086">
    <property type="entry name" value="CYTOCHROME_P450"/>
    <property type="match status" value="1"/>
</dbReference>
<dbReference type="InterPro" id="IPR001128">
    <property type="entry name" value="Cyt_P450"/>
</dbReference>
<evidence type="ECO:0000256" key="9">
    <source>
        <dbReference type="ARBA" id="ARBA00023033"/>
    </source>
</evidence>
<evidence type="ECO:0000256" key="8">
    <source>
        <dbReference type="ARBA" id="ARBA00023004"/>
    </source>
</evidence>
<feature type="binding site" description="axial binding residue" evidence="11">
    <location>
        <position position="369"/>
    </location>
    <ligand>
        <name>heme</name>
        <dbReference type="ChEBI" id="CHEBI:30413"/>
    </ligand>
    <ligandPart>
        <name>Fe</name>
        <dbReference type="ChEBI" id="CHEBI:18248"/>
    </ligandPart>
</feature>
<evidence type="ECO:0000256" key="5">
    <source>
        <dbReference type="ARBA" id="ARBA00022723"/>
    </source>
</evidence>
<dbReference type="SUPFAM" id="SSF48264">
    <property type="entry name" value="Cytochrome P450"/>
    <property type="match status" value="1"/>
</dbReference>
<comment type="subcellular location">
    <subcellularLocation>
        <location evidence="2">Membrane</location>
        <topology evidence="2">Single-pass membrane protein</topology>
    </subcellularLocation>
</comment>
<evidence type="ECO:0008006" key="15">
    <source>
        <dbReference type="Google" id="ProtNLM"/>
    </source>
</evidence>
<dbReference type="GO" id="GO:0016020">
    <property type="term" value="C:membrane"/>
    <property type="evidence" value="ECO:0007669"/>
    <property type="project" value="UniProtKB-SubCell"/>
</dbReference>
<dbReference type="PANTHER" id="PTHR24287">
    <property type="entry name" value="P450, PUTATIVE (EUROFUNG)-RELATED"/>
    <property type="match status" value="1"/>
</dbReference>
<keyword evidence="14" id="KW-1185">Reference proteome</keyword>
<dbReference type="PRINTS" id="PR00463">
    <property type="entry name" value="EP450I"/>
</dbReference>
<keyword evidence="7 12" id="KW-0560">Oxidoreductase</keyword>
<keyword evidence="5 11" id="KW-0479">Metal-binding</keyword>
<dbReference type="GO" id="GO:0020037">
    <property type="term" value="F:heme binding"/>
    <property type="evidence" value="ECO:0007669"/>
    <property type="project" value="InterPro"/>
</dbReference>
<evidence type="ECO:0000313" key="13">
    <source>
        <dbReference type="EMBL" id="KAH6604240.1"/>
    </source>
</evidence>
<dbReference type="GO" id="GO:0004497">
    <property type="term" value="F:monooxygenase activity"/>
    <property type="evidence" value="ECO:0007669"/>
    <property type="project" value="UniProtKB-KW"/>
</dbReference>
<dbReference type="InterPro" id="IPR002401">
    <property type="entry name" value="Cyt_P450_E_grp-I"/>
</dbReference>
<dbReference type="PRINTS" id="PR00385">
    <property type="entry name" value="P450"/>
</dbReference>
<comment type="similarity">
    <text evidence="3 12">Belongs to the cytochrome P450 family.</text>
</comment>
<dbReference type="Pfam" id="PF00067">
    <property type="entry name" value="p450"/>
    <property type="match status" value="2"/>
</dbReference>
<evidence type="ECO:0000256" key="6">
    <source>
        <dbReference type="ARBA" id="ARBA00022989"/>
    </source>
</evidence>
<evidence type="ECO:0000256" key="2">
    <source>
        <dbReference type="ARBA" id="ARBA00004167"/>
    </source>
</evidence>
<dbReference type="OrthoDB" id="1470350at2759"/>